<keyword evidence="5" id="KW-1185">Reference proteome</keyword>
<protein>
    <recommendedName>
        <fullName evidence="3">B box-type domain-containing protein</fullName>
    </recommendedName>
</protein>
<dbReference type="InterPro" id="IPR011042">
    <property type="entry name" value="6-blade_b-propeller_TolB-like"/>
</dbReference>
<dbReference type="EMBL" id="UYJE01006823">
    <property type="protein sequence ID" value="VDI49314.1"/>
    <property type="molecule type" value="Genomic_DNA"/>
</dbReference>
<organism evidence="4 5">
    <name type="scientific">Mytilus galloprovincialis</name>
    <name type="common">Mediterranean mussel</name>
    <dbReference type="NCBI Taxonomy" id="29158"/>
    <lineage>
        <taxon>Eukaryota</taxon>
        <taxon>Metazoa</taxon>
        <taxon>Spiralia</taxon>
        <taxon>Lophotrochozoa</taxon>
        <taxon>Mollusca</taxon>
        <taxon>Bivalvia</taxon>
        <taxon>Autobranchia</taxon>
        <taxon>Pteriomorphia</taxon>
        <taxon>Mytilida</taxon>
        <taxon>Mytiloidea</taxon>
        <taxon>Mytilidae</taxon>
        <taxon>Mytilinae</taxon>
        <taxon>Mytilus</taxon>
    </lineage>
</organism>
<proteinExistence type="predicted"/>
<dbReference type="SUPFAM" id="SSF101898">
    <property type="entry name" value="NHL repeat"/>
    <property type="match status" value="1"/>
</dbReference>
<comment type="caution">
    <text evidence="4">The sequence shown here is derived from an EMBL/GenBank/DDBJ whole genome shotgun (WGS) entry which is preliminary data.</text>
</comment>
<dbReference type="PROSITE" id="PS50119">
    <property type="entry name" value="ZF_BBOX"/>
    <property type="match status" value="1"/>
</dbReference>
<evidence type="ECO:0000259" key="3">
    <source>
        <dbReference type="PROSITE" id="PS50119"/>
    </source>
</evidence>
<dbReference type="InterPro" id="IPR047153">
    <property type="entry name" value="TRIM45/56/19-like"/>
</dbReference>
<dbReference type="GO" id="GO:0008270">
    <property type="term" value="F:zinc ion binding"/>
    <property type="evidence" value="ECO:0007669"/>
    <property type="project" value="UniProtKB-KW"/>
</dbReference>
<dbReference type="Gene3D" id="2.120.10.30">
    <property type="entry name" value="TolB, C-terminal domain"/>
    <property type="match status" value="1"/>
</dbReference>
<keyword evidence="2" id="KW-0175">Coiled coil</keyword>
<dbReference type="OrthoDB" id="6126246at2759"/>
<dbReference type="GO" id="GO:0061630">
    <property type="term" value="F:ubiquitin protein ligase activity"/>
    <property type="evidence" value="ECO:0007669"/>
    <property type="project" value="TreeGrafter"/>
</dbReference>
<dbReference type="PANTHER" id="PTHR25462">
    <property type="entry name" value="BONUS, ISOFORM C-RELATED"/>
    <property type="match status" value="1"/>
</dbReference>
<dbReference type="Gene3D" id="3.30.160.60">
    <property type="entry name" value="Classic Zinc Finger"/>
    <property type="match status" value="1"/>
</dbReference>
<dbReference type="AlphaFoldDB" id="A0A8B6FJ17"/>
<reference evidence="4" key="1">
    <citation type="submission" date="2018-11" db="EMBL/GenBank/DDBJ databases">
        <authorList>
            <person name="Alioto T."/>
            <person name="Alioto T."/>
        </authorList>
    </citation>
    <scope>NUCLEOTIDE SEQUENCE</scope>
</reference>
<evidence type="ECO:0000313" key="5">
    <source>
        <dbReference type="Proteomes" id="UP000596742"/>
    </source>
</evidence>
<accession>A0A8B6FJ17</accession>
<name>A0A8B6FJ17_MYTGA</name>
<gene>
    <name evidence="4" type="ORF">MGAL_10B012269</name>
</gene>
<keyword evidence="1" id="KW-0479">Metal-binding</keyword>
<dbReference type="CDD" id="cd19757">
    <property type="entry name" value="Bbox1"/>
    <property type="match status" value="1"/>
</dbReference>
<evidence type="ECO:0000313" key="4">
    <source>
        <dbReference type="EMBL" id="VDI49314.1"/>
    </source>
</evidence>
<keyword evidence="1" id="KW-0862">Zinc</keyword>
<dbReference type="PANTHER" id="PTHR25462:SF296">
    <property type="entry name" value="MEIOTIC P26, ISOFORM F"/>
    <property type="match status" value="1"/>
</dbReference>
<feature type="coiled-coil region" evidence="2">
    <location>
        <begin position="144"/>
        <end position="171"/>
    </location>
</feature>
<dbReference type="InterPro" id="IPR000315">
    <property type="entry name" value="Znf_B-box"/>
</dbReference>
<dbReference type="Proteomes" id="UP000596742">
    <property type="component" value="Unassembled WGS sequence"/>
</dbReference>
<feature type="domain" description="B box-type" evidence="3">
    <location>
        <begin position="5"/>
        <end position="55"/>
    </location>
</feature>
<evidence type="ECO:0000256" key="1">
    <source>
        <dbReference type="PROSITE-ProRule" id="PRU00024"/>
    </source>
</evidence>
<evidence type="ECO:0000256" key="2">
    <source>
        <dbReference type="SAM" id="Coils"/>
    </source>
</evidence>
<keyword evidence="1" id="KW-0863">Zinc-finger</keyword>
<sequence length="576" mass="65574">MATDENASFCNICLTRDQNKFAEEYCPQCEEALCGDCRYHHKISKSTRSHQTISLEKYNKLPFFIKQIKHNCEEHDCFLECYCKCHDSLCCKRCLISSHKECKETIFIEDFLTPSTGYHSVALDNIEKALKDLETNICSAINMIKDRNRNLTELREQKQKISAQIKEKRHEINTCLDNLEDALLEKASAMENEYCLKINEVIAKLENEKKKVDEIKKDVDSVKMFASNLQIFMGTKTFQENVSTNEMNVQVLYDNGNLNNITMECTFNEKLEELRDEIMSFGDIKVDNSDKHTSFSWNGDKSAQIYKSILGAKTIKNINVRLVCKININVNGLSGCAISEAGNMIFLHEHSNSLIKYARNGEFISKSVINPQAKGIGFELALIDSNTVAVSSGGNYPQHIYLIDMNSTKTSQVFQLGDFCCGLSYSNDSFICCTYMNGIKIFDRSHDNLTNARILPNAPRIVSKTYVTSNKNRIFHTNWRDHSVVCYDLSGQVQWKYCDSILRQPFGITLDSYSNIYVAGSESNNVVVISKDGKQAKELIGANDEISNPRAMYFDKNKNLLLVTNYKGYAFLFNVT</sequence>